<evidence type="ECO:0000313" key="12">
    <source>
        <dbReference type="Proteomes" id="UP000278632"/>
    </source>
</evidence>
<dbReference type="Proteomes" id="UP000278632">
    <property type="component" value="Unassembled WGS sequence"/>
</dbReference>
<accession>A0A3N0B9K0</accession>
<dbReference type="RefSeq" id="WP_123192213.1">
    <property type="nucleotide sequence ID" value="NZ_QICD01000011.1"/>
</dbReference>
<evidence type="ECO:0000256" key="4">
    <source>
        <dbReference type="ARBA" id="ARBA00022692"/>
    </source>
</evidence>
<dbReference type="Pfam" id="PF08478">
    <property type="entry name" value="POTRA_1"/>
    <property type="match status" value="1"/>
</dbReference>
<comment type="caution">
    <text evidence="11">The sequence shown here is derived from an EMBL/GenBank/DDBJ whole genome shotgun (WGS) entry which is preliminary data.</text>
</comment>
<dbReference type="PROSITE" id="PS51779">
    <property type="entry name" value="POTRA"/>
    <property type="match status" value="1"/>
</dbReference>
<evidence type="ECO:0000256" key="7">
    <source>
        <dbReference type="ARBA" id="ARBA00023306"/>
    </source>
</evidence>
<evidence type="ECO:0000256" key="8">
    <source>
        <dbReference type="SAM" id="MobiDB-lite"/>
    </source>
</evidence>
<dbReference type="Gene3D" id="3.10.20.310">
    <property type="entry name" value="membrane protein fhac"/>
    <property type="match status" value="1"/>
</dbReference>
<keyword evidence="4 9" id="KW-0812">Transmembrane</keyword>
<dbReference type="InterPro" id="IPR013685">
    <property type="entry name" value="POTRA_FtsQ_type"/>
</dbReference>
<keyword evidence="6 9" id="KW-0472">Membrane</keyword>
<keyword evidence="5 9" id="KW-1133">Transmembrane helix</keyword>
<feature type="domain" description="POTRA" evidence="10">
    <location>
        <begin position="124"/>
        <end position="192"/>
    </location>
</feature>
<name>A0A3N0B9K0_9ACTN</name>
<evidence type="ECO:0000256" key="9">
    <source>
        <dbReference type="SAM" id="Phobius"/>
    </source>
</evidence>
<feature type="compositionally biased region" description="Polar residues" evidence="8">
    <location>
        <begin position="63"/>
        <end position="75"/>
    </location>
</feature>
<evidence type="ECO:0000256" key="3">
    <source>
        <dbReference type="ARBA" id="ARBA00022618"/>
    </source>
</evidence>
<dbReference type="AlphaFoldDB" id="A0A3N0B9K0"/>
<protein>
    <submittedName>
        <fullName evidence="11">Cell division protein FtsQ</fullName>
    </submittedName>
</protein>
<gene>
    <name evidence="11" type="ORF">DMP08_06990</name>
</gene>
<dbReference type="OrthoDB" id="3173189at2"/>
<feature type="compositionally biased region" description="Low complexity" evidence="8">
    <location>
        <begin position="7"/>
        <end position="16"/>
    </location>
</feature>
<dbReference type="InterPro" id="IPR005548">
    <property type="entry name" value="Cell_div_FtsQ/DivIB_C"/>
</dbReference>
<feature type="transmembrane region" description="Helical" evidence="9">
    <location>
        <begin position="98"/>
        <end position="120"/>
    </location>
</feature>
<evidence type="ECO:0000256" key="1">
    <source>
        <dbReference type="ARBA" id="ARBA00004370"/>
    </source>
</evidence>
<dbReference type="GO" id="GO:0051301">
    <property type="term" value="P:cell division"/>
    <property type="evidence" value="ECO:0007669"/>
    <property type="project" value="UniProtKB-KW"/>
</dbReference>
<dbReference type="InterPro" id="IPR050487">
    <property type="entry name" value="FtsQ_DivIB"/>
</dbReference>
<comment type="subcellular location">
    <subcellularLocation>
        <location evidence="1">Membrane</location>
    </subcellularLocation>
</comment>
<evidence type="ECO:0000256" key="2">
    <source>
        <dbReference type="ARBA" id="ARBA00022475"/>
    </source>
</evidence>
<dbReference type="GO" id="GO:0005886">
    <property type="term" value="C:plasma membrane"/>
    <property type="evidence" value="ECO:0007669"/>
    <property type="project" value="TreeGrafter"/>
</dbReference>
<dbReference type="PANTHER" id="PTHR37820:SF1">
    <property type="entry name" value="CELL DIVISION PROTEIN FTSQ"/>
    <property type="match status" value="1"/>
</dbReference>
<dbReference type="EMBL" id="QICD01000011">
    <property type="protein sequence ID" value="RNL43966.1"/>
    <property type="molecule type" value="Genomic_DNA"/>
</dbReference>
<keyword evidence="7" id="KW-0131">Cell cycle</keyword>
<dbReference type="InterPro" id="IPR034746">
    <property type="entry name" value="POTRA"/>
</dbReference>
<sequence length="349" mass="37870">MASNYNRKSASSGSRKASSRPRRSAVASARPAASSRAAANRPGGRSSSYGGAYRAMPGGQMPNRRSGQNQPSLTSVRVGDLDRAQRSARTQHTYRRHLVRIGIAAAFVGALIVGGVGVYYSNLFTIESVSVKGVEHLTAEDMQNMAGVPAGTTLLRVDASKIRDNLLKNSWVQDVSVNRIFPDTLELAVTERTIEAVVEVPTQNAEKTQPWAIASDGMWLMPIPDKDSEAGRRTSSKVYEDADSVLRITDVPYGTKPEVGTYCTDANVNNALDIVAGMTTELADRVTAVKATERESTTLTIKDGPDIVFGTADNIREKERVCLEIMKQHPDGVAYINVRTVERPTWRAS</sequence>
<evidence type="ECO:0000313" key="11">
    <source>
        <dbReference type="EMBL" id="RNL43966.1"/>
    </source>
</evidence>
<keyword evidence="3 11" id="KW-0132">Cell division</keyword>
<dbReference type="Pfam" id="PF03799">
    <property type="entry name" value="FtsQ_DivIB_C"/>
    <property type="match status" value="1"/>
</dbReference>
<evidence type="ECO:0000259" key="10">
    <source>
        <dbReference type="PROSITE" id="PS51779"/>
    </source>
</evidence>
<reference evidence="12" key="1">
    <citation type="submission" date="2018-05" db="EMBL/GenBank/DDBJ databases">
        <title>Genome Sequencing of selected type strains of the family Eggerthellaceae.</title>
        <authorList>
            <person name="Danylec N."/>
            <person name="Stoll D.A."/>
            <person name="Doetsch A."/>
            <person name="Huch M."/>
        </authorList>
    </citation>
    <scope>NUCLEOTIDE SEQUENCE [LARGE SCALE GENOMIC DNA]</scope>
    <source>
        <strain evidence="12">DSM 16106</strain>
    </source>
</reference>
<evidence type="ECO:0000256" key="5">
    <source>
        <dbReference type="ARBA" id="ARBA00022989"/>
    </source>
</evidence>
<evidence type="ECO:0000256" key="6">
    <source>
        <dbReference type="ARBA" id="ARBA00023136"/>
    </source>
</evidence>
<feature type="region of interest" description="Disordered" evidence="8">
    <location>
        <begin position="1"/>
        <end position="91"/>
    </location>
</feature>
<organism evidence="11 12">
    <name type="scientific">Paraeggerthella hongkongensis</name>
    <dbReference type="NCBI Taxonomy" id="230658"/>
    <lineage>
        <taxon>Bacteria</taxon>
        <taxon>Bacillati</taxon>
        <taxon>Actinomycetota</taxon>
        <taxon>Coriobacteriia</taxon>
        <taxon>Eggerthellales</taxon>
        <taxon>Eggerthellaceae</taxon>
        <taxon>Paraeggerthella</taxon>
    </lineage>
</organism>
<feature type="compositionally biased region" description="Low complexity" evidence="8">
    <location>
        <begin position="24"/>
        <end position="55"/>
    </location>
</feature>
<keyword evidence="12" id="KW-1185">Reference proteome</keyword>
<keyword evidence="2" id="KW-1003">Cell membrane</keyword>
<proteinExistence type="predicted"/>
<dbReference type="PANTHER" id="PTHR37820">
    <property type="entry name" value="CELL DIVISION PROTEIN DIVIB"/>
    <property type="match status" value="1"/>
</dbReference>